<dbReference type="Pfam" id="PF06429">
    <property type="entry name" value="Flg_bbr_C"/>
    <property type="match status" value="1"/>
</dbReference>
<evidence type="ECO:0000256" key="1">
    <source>
        <dbReference type="ARBA" id="ARBA00004117"/>
    </source>
</evidence>
<evidence type="ECO:0000313" key="10">
    <source>
        <dbReference type="EMBL" id="AIA55102.1"/>
    </source>
</evidence>
<organism evidence="10 11">
    <name type="scientific">Acidithiobacillus caldus (strain ATCC 51756 / DSM 8584 / KU)</name>
    <dbReference type="NCBI Taxonomy" id="637389"/>
    <lineage>
        <taxon>Bacteria</taxon>
        <taxon>Pseudomonadati</taxon>
        <taxon>Pseudomonadota</taxon>
        <taxon>Acidithiobacillia</taxon>
        <taxon>Acidithiobacillales</taxon>
        <taxon>Acidithiobacillaceae</taxon>
        <taxon>Acidithiobacillus</taxon>
    </lineage>
</organism>
<evidence type="ECO:0000259" key="6">
    <source>
        <dbReference type="Pfam" id="PF00460"/>
    </source>
</evidence>
<feature type="domain" description="Flagellar basal-body/hook protein C-terminal" evidence="7">
    <location>
        <begin position="374"/>
        <end position="419"/>
    </location>
</feature>
<dbReference type="InterPro" id="IPR053967">
    <property type="entry name" value="LlgE_F_G-like_D1"/>
</dbReference>
<accession>A0A059ZYV9</accession>
<sequence length="419" mass="42941">MGAFSTALSGLQAANTDLQVLGNNISNANTVGFKSSNAEFADAYGAALVGSAPTYGQVGIGTRVMTVAQQFTQGNIQTTNNPLDVAINGNGFFQLNYNGDIVYSRNGQFQLNSGGVIVDGNGAELLGIQAQNGKLTGATGPLTVSQNALPPQASSGITLALNLNSTNQNLSGAAFNINDPNTYNYSTSNTIYDSLGTPQLVTTYYQLVSGGTGSTTATSGETWNVYYSATGTTGSGGITSGSLGQLVFSSTGQLVSGGPFNVNPPLNWQDGAQSSTLNVSYSGSTNYNAPNAVVSATTNGYGVGQLTGLSIDPGGNIYARYSNGQSQVLGQIALTRFANNNGLQNLGNNYWASSYSSGLPLSGAPGSTNLGVLQSGAVEQSNVNLSQDLVNLIVAQQAYQANAQTIKTQNTVVQTLLSL</sequence>
<dbReference type="HOGENOM" id="CLU_013687_2_0_6"/>
<evidence type="ECO:0000256" key="4">
    <source>
        <dbReference type="ARBA" id="ARBA00023143"/>
    </source>
</evidence>
<dbReference type="SUPFAM" id="SSF117143">
    <property type="entry name" value="Flagellar hook protein flgE"/>
    <property type="match status" value="1"/>
</dbReference>
<proteinExistence type="inferred from homology"/>
<dbReference type="Pfam" id="PF22692">
    <property type="entry name" value="LlgE_F_G_D1"/>
    <property type="match status" value="1"/>
</dbReference>
<dbReference type="GO" id="GO:0005829">
    <property type="term" value="C:cytosol"/>
    <property type="evidence" value="ECO:0007669"/>
    <property type="project" value="TreeGrafter"/>
</dbReference>
<evidence type="ECO:0000313" key="11">
    <source>
        <dbReference type="Proteomes" id="UP000005522"/>
    </source>
</evidence>
<feature type="domain" description="Flagellar hook protein FlgE D2" evidence="8">
    <location>
        <begin position="162"/>
        <end position="301"/>
    </location>
</feature>
<dbReference type="EMBL" id="CP005986">
    <property type="protein sequence ID" value="AIA55102.1"/>
    <property type="molecule type" value="Genomic_DNA"/>
</dbReference>
<keyword evidence="10" id="KW-0969">Cilium</keyword>
<dbReference type="GO" id="GO:0009424">
    <property type="term" value="C:bacterial-type flagellum hook"/>
    <property type="evidence" value="ECO:0007669"/>
    <property type="project" value="TreeGrafter"/>
</dbReference>
<dbReference type="InterPro" id="IPR019776">
    <property type="entry name" value="Flagellar_basal_body_rod_CS"/>
</dbReference>
<comment type="subcellular location">
    <subcellularLocation>
        <location evidence="1 5">Bacterial flagellum basal body</location>
    </subcellularLocation>
</comment>
<dbReference type="Proteomes" id="UP000005522">
    <property type="component" value="Chromosome"/>
</dbReference>
<evidence type="ECO:0000259" key="8">
    <source>
        <dbReference type="Pfam" id="PF07559"/>
    </source>
</evidence>
<dbReference type="AlphaFoldDB" id="A0A059ZYV9"/>
<dbReference type="GO" id="GO:0071978">
    <property type="term" value="P:bacterial-type flagellum-dependent swarming motility"/>
    <property type="evidence" value="ECO:0007669"/>
    <property type="project" value="TreeGrafter"/>
</dbReference>
<dbReference type="InterPro" id="IPR001444">
    <property type="entry name" value="Flag_bb_rod_N"/>
</dbReference>
<dbReference type="KEGG" id="acz:Acaty_c1234"/>
<evidence type="ECO:0000259" key="7">
    <source>
        <dbReference type="Pfam" id="PF06429"/>
    </source>
</evidence>
<dbReference type="InterPro" id="IPR037058">
    <property type="entry name" value="Falgellar_hook_FlgE_sf"/>
</dbReference>
<comment type="similarity">
    <text evidence="2 5">Belongs to the flagella basal body rod proteins family.</text>
</comment>
<feature type="domain" description="Flagellar basal body rod protein N-terminal" evidence="6">
    <location>
        <begin position="6"/>
        <end position="34"/>
    </location>
</feature>
<gene>
    <name evidence="10" type="ORF">Acaty_c1234</name>
</gene>
<dbReference type="PROSITE" id="PS00588">
    <property type="entry name" value="FLAGELLA_BB_ROD"/>
    <property type="match status" value="1"/>
</dbReference>
<dbReference type="eggNOG" id="COG1749">
    <property type="taxonomic scope" value="Bacteria"/>
</dbReference>
<dbReference type="Pfam" id="PF00460">
    <property type="entry name" value="Flg_bb_rod"/>
    <property type="match status" value="1"/>
</dbReference>
<dbReference type="InterPro" id="IPR037925">
    <property type="entry name" value="FlgE/F/G-like"/>
</dbReference>
<dbReference type="PANTHER" id="PTHR30435">
    <property type="entry name" value="FLAGELLAR PROTEIN"/>
    <property type="match status" value="1"/>
</dbReference>
<evidence type="ECO:0000256" key="5">
    <source>
        <dbReference type="RuleBase" id="RU362116"/>
    </source>
</evidence>
<dbReference type="GO" id="GO:0009425">
    <property type="term" value="C:bacterial-type flagellum basal body"/>
    <property type="evidence" value="ECO:0007669"/>
    <property type="project" value="UniProtKB-SubCell"/>
</dbReference>
<dbReference type="InterPro" id="IPR010930">
    <property type="entry name" value="Flg_bb/hook_C_dom"/>
</dbReference>
<keyword evidence="10" id="KW-0282">Flagellum</keyword>
<feature type="domain" description="Flagellar hook protein FlgE/F/G-like D1" evidence="9">
    <location>
        <begin position="86"/>
        <end position="141"/>
    </location>
</feature>
<evidence type="ECO:0000256" key="2">
    <source>
        <dbReference type="ARBA" id="ARBA00009677"/>
    </source>
</evidence>
<dbReference type="Pfam" id="PF07559">
    <property type="entry name" value="FlgE_D2"/>
    <property type="match status" value="1"/>
</dbReference>
<keyword evidence="10" id="KW-0966">Cell projection</keyword>
<dbReference type="NCBIfam" id="NF004238">
    <property type="entry name" value="PRK05682.1-1"/>
    <property type="match status" value="1"/>
</dbReference>
<protein>
    <recommendedName>
        <fullName evidence="3 5">Flagellar hook protein FlgE</fullName>
    </recommendedName>
</protein>
<dbReference type="RefSeq" id="WP_004871961.1">
    <property type="nucleotide sequence ID" value="NZ_CP005986.1"/>
</dbReference>
<evidence type="ECO:0000259" key="9">
    <source>
        <dbReference type="Pfam" id="PF22692"/>
    </source>
</evidence>
<keyword evidence="4 5" id="KW-0975">Bacterial flagellum</keyword>
<evidence type="ECO:0000256" key="3">
    <source>
        <dbReference type="ARBA" id="ARBA00019015"/>
    </source>
</evidence>
<name>A0A059ZYV9_ACICK</name>
<dbReference type="InterPro" id="IPR020013">
    <property type="entry name" value="Flagellar_FlgE/F/G"/>
</dbReference>
<reference evidence="10 11" key="1">
    <citation type="journal article" date="2009" name="J. Bacteriol.">
        <title>Draft genome sequence of the extremely acidophilic bacterium Acidithiobacillus caldus ATCC 51756 reveals metabolic versatility in the genus Acidithiobacillus.</title>
        <authorList>
            <person name="Valdes J."/>
            <person name="Quatrini R."/>
            <person name="Hallberg K."/>
            <person name="Dopson M."/>
            <person name="Valenzuela P.D."/>
            <person name="Holmes D.S."/>
        </authorList>
    </citation>
    <scope>NUCLEOTIDE SEQUENCE [LARGE SCALE GENOMIC DNA]</scope>
    <source>
        <strain evidence="11">ATCC 51756 / DSM 8584 / KU</strain>
    </source>
</reference>
<dbReference type="NCBIfam" id="TIGR03506">
    <property type="entry name" value="FlgEFG_subfam"/>
    <property type="match status" value="1"/>
</dbReference>
<dbReference type="Gene3D" id="2.60.98.20">
    <property type="entry name" value="Flagellar hook protein FlgE"/>
    <property type="match status" value="1"/>
</dbReference>
<dbReference type="InterPro" id="IPR011491">
    <property type="entry name" value="FlgE_D2"/>
</dbReference>
<dbReference type="PANTHER" id="PTHR30435:SF1">
    <property type="entry name" value="FLAGELLAR HOOK PROTEIN FLGE"/>
    <property type="match status" value="1"/>
</dbReference>
<comment type="function">
    <text evidence="5">A flexible structure which links the flagellar filament to the drive apparatus in the basal body.</text>
</comment>